<gene>
    <name evidence="1" type="ORF">IC614_07205</name>
</gene>
<dbReference type="Proteomes" id="UP000594873">
    <property type="component" value="Chromosome"/>
</dbReference>
<reference evidence="1 2" key="1">
    <citation type="submission" date="2020-11" db="EMBL/GenBank/DDBJ databases">
        <title>Genome seq and assembly of Sphingosinicella sp.</title>
        <authorList>
            <person name="Chhetri G."/>
        </authorList>
    </citation>
    <scope>NUCLEOTIDE SEQUENCE [LARGE SCALE GENOMIC DNA]</scope>
    <source>
        <strain evidence="1 2">UDD2</strain>
    </source>
</reference>
<dbReference type="KEGG" id="sflv:IC614_07205"/>
<dbReference type="InterPro" id="IPR043148">
    <property type="entry name" value="TagF_C"/>
</dbReference>
<dbReference type="GO" id="GO:0016740">
    <property type="term" value="F:transferase activity"/>
    <property type="evidence" value="ECO:0007669"/>
    <property type="project" value="UniProtKB-KW"/>
</dbReference>
<evidence type="ECO:0000313" key="2">
    <source>
        <dbReference type="Proteomes" id="UP000594873"/>
    </source>
</evidence>
<name>A0A7T2LLL3_9SPHN</name>
<dbReference type="SUPFAM" id="SSF53756">
    <property type="entry name" value="UDP-Glycosyltransferase/glycogen phosphorylase"/>
    <property type="match status" value="1"/>
</dbReference>
<dbReference type="Gene3D" id="3.40.50.12580">
    <property type="match status" value="1"/>
</dbReference>
<sequence>MKIAFLYNHDAIHQIAHTAPIVAALRAMAPEVSVSILTSTRAQEARVRLLLSSEVMASVTMTRLKPGLLQASFGWIANAVAPYRRLAVLRNNLDLLAGFDALVVPETTSAFLKTRFGVTGPKLIYLPHGAGDRSVGFREVTKAFDLVLLSGRKVRDRMLAAGLIREDGHAIVGYPKFDTVDLSARPRLFGDDKPVVLYNPHFDPKLSSWYDLGRSVLDWFAEQDRYNLIFAPHVMLFRRQLHGSVEHARLRFTGGLSEIYRRYPNIIIDTESQRSVDMTYTLSADIYLGDVSSQIYEWIARPRPAIFLNAHGAEWQGNANYAHWRLGQVIDRVEALPEALARVAERPDDHAAIQRAAFQETFSLTGERSADRAARAILDFLSRNGGAA</sequence>
<organism evidence="1 2">
    <name type="scientific">Allosphingosinicella flava</name>
    <dbReference type="NCBI Taxonomy" id="2771430"/>
    <lineage>
        <taxon>Bacteria</taxon>
        <taxon>Pseudomonadati</taxon>
        <taxon>Pseudomonadota</taxon>
        <taxon>Alphaproteobacteria</taxon>
        <taxon>Sphingomonadales</taxon>
        <taxon>Sphingomonadaceae</taxon>
        <taxon>Allosphingosinicella</taxon>
    </lineage>
</organism>
<proteinExistence type="predicted"/>
<evidence type="ECO:0000313" key="1">
    <source>
        <dbReference type="EMBL" id="QPQ54157.1"/>
    </source>
</evidence>
<protein>
    <submittedName>
        <fullName evidence="1">CDP-glycerol glycerophosphotransferase family protein</fullName>
    </submittedName>
</protein>
<dbReference type="EMBL" id="CP065592">
    <property type="protein sequence ID" value="QPQ54157.1"/>
    <property type="molecule type" value="Genomic_DNA"/>
</dbReference>
<keyword evidence="1" id="KW-0808">Transferase</keyword>
<keyword evidence="2" id="KW-1185">Reference proteome</keyword>
<dbReference type="RefSeq" id="WP_200970685.1">
    <property type="nucleotide sequence ID" value="NZ_CP065592.1"/>
</dbReference>
<accession>A0A7T2LLL3</accession>
<dbReference type="AlphaFoldDB" id="A0A7T2LLL3"/>